<evidence type="ECO:0000256" key="1">
    <source>
        <dbReference type="SAM" id="MobiDB-lite"/>
    </source>
</evidence>
<dbReference type="Proteomes" id="UP000287033">
    <property type="component" value="Unassembled WGS sequence"/>
</dbReference>
<sequence length="104" mass="11111">MKGTDTRSLSLTCCSRQECWVWSPEEGGGCSNEWAVEIKRRTICREAKTALSAGSSNRPLCGDLSQKLPIQRGAAGGSRDRPLSASGAYEMHSPLQLPTLATAA</sequence>
<accession>A0A401S888</accession>
<keyword evidence="3" id="KW-1185">Reference proteome</keyword>
<evidence type="ECO:0000313" key="3">
    <source>
        <dbReference type="Proteomes" id="UP000287033"/>
    </source>
</evidence>
<dbReference type="EMBL" id="BEZZ01000131">
    <property type="protein sequence ID" value="GCC26601.1"/>
    <property type="molecule type" value="Genomic_DNA"/>
</dbReference>
<comment type="caution">
    <text evidence="2">The sequence shown here is derived from an EMBL/GenBank/DDBJ whole genome shotgun (WGS) entry which is preliminary data.</text>
</comment>
<feature type="region of interest" description="Disordered" evidence="1">
    <location>
        <begin position="71"/>
        <end position="90"/>
    </location>
</feature>
<reference evidence="2 3" key="1">
    <citation type="journal article" date="2018" name="Nat. Ecol. Evol.">
        <title>Shark genomes provide insights into elasmobranch evolution and the origin of vertebrates.</title>
        <authorList>
            <person name="Hara Y"/>
            <person name="Yamaguchi K"/>
            <person name="Onimaru K"/>
            <person name="Kadota M"/>
            <person name="Koyanagi M"/>
            <person name="Keeley SD"/>
            <person name="Tatsumi K"/>
            <person name="Tanaka K"/>
            <person name="Motone F"/>
            <person name="Kageyama Y"/>
            <person name="Nozu R"/>
            <person name="Adachi N"/>
            <person name="Nishimura O"/>
            <person name="Nakagawa R"/>
            <person name="Tanegashima C"/>
            <person name="Kiyatake I"/>
            <person name="Matsumoto R"/>
            <person name="Murakumo K"/>
            <person name="Nishida K"/>
            <person name="Terakita A"/>
            <person name="Kuratani S"/>
            <person name="Sato K"/>
            <person name="Hyodo S Kuraku.S."/>
        </authorList>
    </citation>
    <scope>NUCLEOTIDE SEQUENCE [LARGE SCALE GENOMIC DNA]</scope>
</reference>
<dbReference type="AlphaFoldDB" id="A0A401S888"/>
<protein>
    <submittedName>
        <fullName evidence="2">Uncharacterized protein</fullName>
    </submittedName>
</protein>
<evidence type="ECO:0000313" key="2">
    <source>
        <dbReference type="EMBL" id="GCC26601.1"/>
    </source>
</evidence>
<gene>
    <name evidence="2" type="ORF">chiPu_0005019</name>
</gene>
<proteinExistence type="predicted"/>
<name>A0A401S888_CHIPU</name>
<organism evidence="2 3">
    <name type="scientific">Chiloscyllium punctatum</name>
    <name type="common">Brownbanded bambooshark</name>
    <name type="synonym">Hemiscyllium punctatum</name>
    <dbReference type="NCBI Taxonomy" id="137246"/>
    <lineage>
        <taxon>Eukaryota</taxon>
        <taxon>Metazoa</taxon>
        <taxon>Chordata</taxon>
        <taxon>Craniata</taxon>
        <taxon>Vertebrata</taxon>
        <taxon>Chondrichthyes</taxon>
        <taxon>Elasmobranchii</taxon>
        <taxon>Galeomorphii</taxon>
        <taxon>Galeoidea</taxon>
        <taxon>Orectolobiformes</taxon>
        <taxon>Hemiscylliidae</taxon>
        <taxon>Chiloscyllium</taxon>
    </lineage>
</organism>